<feature type="compositionally biased region" description="Polar residues" evidence="6">
    <location>
        <begin position="505"/>
        <end position="525"/>
    </location>
</feature>
<dbReference type="InParanoid" id="W5N6C6"/>
<feature type="compositionally biased region" description="Basic and acidic residues" evidence="6">
    <location>
        <begin position="467"/>
        <end position="490"/>
    </location>
</feature>
<feature type="region of interest" description="Disordered" evidence="6">
    <location>
        <begin position="461"/>
        <end position="531"/>
    </location>
</feature>
<dbReference type="InterPro" id="IPR041322">
    <property type="entry name" value="SYCP2_ARLD"/>
</dbReference>
<evidence type="ECO:0000313" key="9">
    <source>
        <dbReference type="Ensembl" id="ENSLOCP00000016185.1"/>
    </source>
</evidence>
<dbReference type="EMBL" id="AHAT01002350">
    <property type="status" value="NOT_ANNOTATED_CDS"/>
    <property type="molecule type" value="Genomic_DNA"/>
</dbReference>
<dbReference type="Proteomes" id="UP000018468">
    <property type="component" value="Linkage group LG9"/>
</dbReference>
<comment type="similarity">
    <text evidence="3">Belongs to the SYCP2 family.</text>
</comment>
<dbReference type="GeneTree" id="ENSGT00530000063859"/>
<keyword evidence="10" id="KW-1185">Reference proteome</keyword>
<dbReference type="GO" id="GO:0005634">
    <property type="term" value="C:nucleus"/>
    <property type="evidence" value="ECO:0007669"/>
    <property type="project" value="UniProtKB-SubCell"/>
</dbReference>
<evidence type="ECO:0000256" key="2">
    <source>
        <dbReference type="ARBA" id="ARBA00004286"/>
    </source>
</evidence>
<dbReference type="PANTHER" id="PTHR15607:SF18">
    <property type="entry name" value="SYNAPTONEMAL COMPLEX PROTEIN 2-LIKE ISOFORM X1"/>
    <property type="match status" value="1"/>
</dbReference>
<name>W5N6C6_LEPOC</name>
<evidence type="ECO:0000256" key="4">
    <source>
        <dbReference type="ARBA" id="ARBA00022454"/>
    </source>
</evidence>
<dbReference type="Pfam" id="PF18581">
    <property type="entry name" value="SYCP2_ARLD"/>
    <property type="match status" value="1"/>
</dbReference>
<reference evidence="9" key="3">
    <citation type="submission" date="2025-09" db="UniProtKB">
        <authorList>
            <consortium name="Ensembl"/>
        </authorList>
    </citation>
    <scope>IDENTIFICATION</scope>
</reference>
<evidence type="ECO:0000256" key="3">
    <source>
        <dbReference type="ARBA" id="ARBA00007960"/>
    </source>
</evidence>
<dbReference type="PANTHER" id="PTHR15607">
    <property type="entry name" value="SYNAPTONEMAL COMPLEX PROTEIN-RELATED"/>
    <property type="match status" value="1"/>
</dbReference>
<dbReference type="OMA" id="AKQAPDC"/>
<evidence type="ECO:0000313" key="10">
    <source>
        <dbReference type="Proteomes" id="UP000018468"/>
    </source>
</evidence>
<keyword evidence="4" id="KW-0158">Chromosome</keyword>
<evidence type="ECO:0000256" key="6">
    <source>
        <dbReference type="SAM" id="MobiDB-lite"/>
    </source>
</evidence>
<dbReference type="EMBL" id="AHAT01002348">
    <property type="status" value="NOT_ANNOTATED_CDS"/>
    <property type="molecule type" value="Genomic_DNA"/>
</dbReference>
<comment type="subcellular location">
    <subcellularLocation>
        <location evidence="2">Chromosome</location>
    </subcellularLocation>
    <subcellularLocation>
        <location evidence="1">Nucleus</location>
    </subcellularLocation>
</comment>
<dbReference type="AlphaFoldDB" id="W5N6C6"/>
<sequence>QARKLLCALIIHLEIELEEAFASNQVEKITVALLEEKSSKTSVNRLDKVANKELDKNEFGHVTLLLKGIESLCLSNGEDVINNFVQQGLVAKIIYMLMWFERALEFLKIEEMRSNKFLPNLIEECYDAALSICKISTEGKNQMHDTFVLRLGMLVTDPDVMFCLRLEGIRTINSILDIATKEDRKKMSLSEQHCSLLEELAKLIVDAGDYEIQVAISEALCRMTLKKWREDLVYQWFVNPDFANSFKEINDREFETDCRKFLNKVNSSLGDIRRCFFFPLTASSWKIRIRQLGMLLFSSCVKTVLVPKLLFLIYAQIKGALWDSVNLSKGAVSWYVVEETSKQKILTIHTEVLLSVNSKEGKTVRIIFDTIHDILSVVKMIFVEKSNSIFPSPEIKKNEPSSSSSASEAREDPVIPLIFNKNKVSLSEEYFKIMKAKARIFSRSFSSDRYVNSSGESAFELLQSEESPEHSEASLNRELKRSQKKMDYTRKKPKNKSRLKILPLSSPSSENEQTFCFQKHSTPKSFQEKRKENQSGIVQFLNDSEEDLELPVLSTQKTQAQLNCTNRPSSYNSKQMENASVTEEKPLKSLVHVANDEAVSAKVILHCKNETEPFILPLETFVTQEHKVTNETMEDTDSGAEGGSSVISMFETFTNQLRNKFWSRYKRMVICSQHALNDCETSVSTLLNIVHTCRRLKNLEQIRETITDQILQLEKESNALMEIEKDTVEFWQTQSQTFASFCERQQMRLKSLELMNPNTRDLSISIATVRGQRNSPP</sequence>
<dbReference type="Ensembl" id="ENSLOCT00000016215.1">
    <property type="protein sequence ID" value="ENSLOCP00000016185.1"/>
    <property type="gene ID" value="ENSLOCG00000013137.1"/>
</dbReference>
<keyword evidence="5" id="KW-0539">Nucleus</keyword>
<dbReference type="eggNOG" id="ENOG502QSX7">
    <property type="taxonomic scope" value="Eukaryota"/>
</dbReference>
<evidence type="ECO:0000259" key="8">
    <source>
        <dbReference type="Pfam" id="PF18584"/>
    </source>
</evidence>
<dbReference type="GO" id="GO:0005694">
    <property type="term" value="C:chromosome"/>
    <property type="evidence" value="ECO:0007669"/>
    <property type="project" value="UniProtKB-SubCell"/>
</dbReference>
<dbReference type="InterPro" id="IPR024835">
    <property type="entry name" value="SYCP2-like"/>
</dbReference>
<protein>
    <submittedName>
        <fullName evidence="9">Synaptonemal complex protein 2 like</fullName>
    </submittedName>
</protein>
<dbReference type="Pfam" id="PF18584">
    <property type="entry name" value="SYCP2_SLD"/>
    <property type="match status" value="1"/>
</dbReference>
<reference evidence="10" key="1">
    <citation type="submission" date="2011-12" db="EMBL/GenBank/DDBJ databases">
        <title>The Draft Genome of Lepisosteus oculatus.</title>
        <authorList>
            <consortium name="The Broad Institute Genome Assembly &amp; Analysis Group"/>
            <consortium name="Computational R&amp;D Group"/>
            <consortium name="and Sequencing Platform"/>
            <person name="Di Palma F."/>
            <person name="Alfoldi J."/>
            <person name="Johnson J."/>
            <person name="Berlin A."/>
            <person name="Gnerre S."/>
            <person name="Jaffe D."/>
            <person name="MacCallum I."/>
            <person name="Young S."/>
            <person name="Walker B.J."/>
            <person name="Lander E.S."/>
            <person name="Lindblad-Toh K."/>
        </authorList>
    </citation>
    <scope>NUCLEOTIDE SEQUENCE [LARGE SCALE GENOMIC DNA]</scope>
</reference>
<organism evidence="9 10">
    <name type="scientific">Lepisosteus oculatus</name>
    <name type="common">Spotted gar</name>
    <dbReference type="NCBI Taxonomy" id="7918"/>
    <lineage>
        <taxon>Eukaryota</taxon>
        <taxon>Metazoa</taxon>
        <taxon>Chordata</taxon>
        <taxon>Craniata</taxon>
        <taxon>Vertebrata</taxon>
        <taxon>Euteleostomi</taxon>
        <taxon>Actinopterygii</taxon>
        <taxon>Neopterygii</taxon>
        <taxon>Holostei</taxon>
        <taxon>Semionotiformes</taxon>
        <taxon>Lepisosteidae</taxon>
        <taxon>Lepisosteus</taxon>
    </lineage>
</organism>
<evidence type="ECO:0000259" key="7">
    <source>
        <dbReference type="Pfam" id="PF18581"/>
    </source>
</evidence>
<feature type="domain" description="Synaptonemal complex protein 2 armadillo-repeat-like" evidence="7">
    <location>
        <begin position="12"/>
        <end position="183"/>
    </location>
</feature>
<dbReference type="EMBL" id="AHAT01002349">
    <property type="status" value="NOT_ANNOTATED_CDS"/>
    <property type="molecule type" value="Genomic_DNA"/>
</dbReference>
<proteinExistence type="inferred from homology"/>
<feature type="domain" description="Synaptonemal complex protein 2 Spt16M-like" evidence="8">
    <location>
        <begin position="311"/>
        <end position="382"/>
    </location>
</feature>
<dbReference type="Bgee" id="ENSLOCG00000013137">
    <property type="expression patterns" value="Expressed in ovary and 4 other cell types or tissues"/>
</dbReference>
<evidence type="ECO:0000256" key="1">
    <source>
        <dbReference type="ARBA" id="ARBA00004123"/>
    </source>
</evidence>
<accession>W5N6C6</accession>
<dbReference type="InterPro" id="IPR040560">
    <property type="entry name" value="SYCP2_SLD"/>
</dbReference>
<evidence type="ECO:0000256" key="5">
    <source>
        <dbReference type="ARBA" id="ARBA00023242"/>
    </source>
</evidence>
<dbReference type="STRING" id="7918.ENSLOCP00000016185"/>
<reference evidence="9" key="2">
    <citation type="submission" date="2025-08" db="UniProtKB">
        <authorList>
            <consortium name="Ensembl"/>
        </authorList>
    </citation>
    <scope>IDENTIFICATION</scope>
</reference>